<sequence>MGQLFTFVAPRQRLTLSWGGKLGEMVFDGSAKELIELLTVIPRHEFTRKQTTVDPRVTVNNLPAKSTCHDATKAVNIAVNVAVKRKADAETPENDTQASKKACYGNNPLKSRPVTFSDLPTELHRHIFFHMESKRYLFTSGTVKLLGLVKISSVLENTSKKTTTPPGLFSKAEVEALGKEKFEIYDEGEEEYEVRSLCTLYDFTLPDVSRSPKDCDLGDEVRDLRCYFLHLREPEKAALNYILEKLPDWLRQYRAWPKTDQSWILRNLTTREFVRAEAIALKPEFIHGPDIDVLGFGEVLLSRICWSSDDSCSMMDTTNICRGVWAGHCFDITTLASHQEKTANGEEWTDASEEVAQEMAKIYESNCGTDWREELCREHRRVW</sequence>
<dbReference type="OrthoDB" id="2588098at2759"/>
<keyword evidence="2" id="KW-1185">Reference proteome</keyword>
<evidence type="ECO:0000313" key="1">
    <source>
        <dbReference type="EMBL" id="OAQ70894.1"/>
    </source>
</evidence>
<reference evidence="1 2" key="1">
    <citation type="journal article" date="2016" name="PLoS Pathog.">
        <title>Biosynthesis of antibiotic leucinostatins in bio-control fungus Purpureocillium lilacinum and their inhibition on phytophthora revealed by genome mining.</title>
        <authorList>
            <person name="Wang G."/>
            <person name="Liu Z."/>
            <person name="Lin R."/>
            <person name="Li E."/>
            <person name="Mao Z."/>
            <person name="Ling J."/>
            <person name="Yang Y."/>
            <person name="Yin W.B."/>
            <person name="Xie B."/>
        </authorList>
    </citation>
    <scope>NUCLEOTIDE SEQUENCE [LARGE SCALE GENOMIC DNA]</scope>
    <source>
        <strain evidence="1">170</strain>
    </source>
</reference>
<dbReference type="RefSeq" id="XP_018147431.1">
    <property type="nucleotide sequence ID" value="XM_018282803.1"/>
</dbReference>
<dbReference type="GeneID" id="28846797"/>
<name>A0A179FZ27_METCM</name>
<protein>
    <submittedName>
        <fullName evidence="1">F-box domain-containing protein</fullName>
    </submittedName>
</protein>
<dbReference type="Proteomes" id="UP000078397">
    <property type="component" value="Unassembled WGS sequence"/>
</dbReference>
<accession>A0A179FZ27</accession>
<organism evidence="1 2">
    <name type="scientific">Pochonia chlamydosporia 170</name>
    <dbReference type="NCBI Taxonomy" id="1380566"/>
    <lineage>
        <taxon>Eukaryota</taxon>
        <taxon>Fungi</taxon>
        <taxon>Dikarya</taxon>
        <taxon>Ascomycota</taxon>
        <taxon>Pezizomycotina</taxon>
        <taxon>Sordariomycetes</taxon>
        <taxon>Hypocreomycetidae</taxon>
        <taxon>Hypocreales</taxon>
        <taxon>Clavicipitaceae</taxon>
        <taxon>Pochonia</taxon>
    </lineage>
</organism>
<dbReference type="AlphaFoldDB" id="A0A179FZ27"/>
<gene>
    <name evidence="1" type="ORF">VFPPC_03284</name>
</gene>
<evidence type="ECO:0000313" key="2">
    <source>
        <dbReference type="Proteomes" id="UP000078397"/>
    </source>
</evidence>
<proteinExistence type="predicted"/>
<dbReference type="EMBL" id="LSBJ02000002">
    <property type="protein sequence ID" value="OAQ70894.1"/>
    <property type="molecule type" value="Genomic_DNA"/>
</dbReference>
<comment type="caution">
    <text evidence="1">The sequence shown here is derived from an EMBL/GenBank/DDBJ whole genome shotgun (WGS) entry which is preliminary data.</text>
</comment>
<dbReference type="KEGG" id="pchm:VFPPC_03284"/>